<evidence type="ECO:0000313" key="3">
    <source>
        <dbReference type="Proteomes" id="UP000031668"/>
    </source>
</evidence>
<feature type="coiled-coil region" evidence="1">
    <location>
        <begin position="129"/>
        <end position="181"/>
    </location>
</feature>
<organism evidence="2 3">
    <name type="scientific">Thelohanellus kitauei</name>
    <name type="common">Myxosporean</name>
    <dbReference type="NCBI Taxonomy" id="669202"/>
    <lineage>
        <taxon>Eukaryota</taxon>
        <taxon>Metazoa</taxon>
        <taxon>Cnidaria</taxon>
        <taxon>Myxozoa</taxon>
        <taxon>Myxosporea</taxon>
        <taxon>Bivalvulida</taxon>
        <taxon>Platysporina</taxon>
        <taxon>Myxobolidae</taxon>
        <taxon>Thelohanellus</taxon>
    </lineage>
</organism>
<keyword evidence="3" id="KW-1185">Reference proteome</keyword>
<gene>
    <name evidence="2" type="ORF">RF11_01502</name>
</gene>
<sequence>MYDGVMNTSTEEKIKKFLTAKRDKTLLKYQNTLKQCEIEHHNISSTMHKIKELHNLLTKARNQNANQLRNRSVLESFRDKLTQQTRQAEVACSHINSLIQINGVSPIPQVSVLFTGNIDAEYFEALCEHQELDAMIKNIQKRKTQASNDSLNYLKKIESETKETDDMIRKLQNRIKNANDKFCSIKKKFEMCSHYYEQIKQCAHQTSDTISNTLQLVRELDFSTIYIPDKSQIHEHTNNLLNFYEKYQDRSSNIGYFASEIGLSLEMGDTVLKNYVNMVEQDIYQQAISNDDFKEYSPLWFNNHRLCQTMKNVDKMKEKCEQGVEVYEGIMGNIHEISTGKRELENLKSTIIDWYF</sequence>
<name>A0A0C2MCW0_THEKT</name>
<comment type="caution">
    <text evidence="2">The sequence shown here is derived from an EMBL/GenBank/DDBJ whole genome shotgun (WGS) entry which is preliminary data.</text>
</comment>
<evidence type="ECO:0000313" key="2">
    <source>
        <dbReference type="EMBL" id="KII62129.1"/>
    </source>
</evidence>
<dbReference type="AlphaFoldDB" id="A0A0C2MCW0"/>
<dbReference type="Proteomes" id="UP000031668">
    <property type="component" value="Unassembled WGS sequence"/>
</dbReference>
<reference evidence="2 3" key="1">
    <citation type="journal article" date="2014" name="Genome Biol. Evol.">
        <title>The genome of the myxosporean Thelohanellus kitauei shows adaptations to nutrient acquisition within its fish host.</title>
        <authorList>
            <person name="Yang Y."/>
            <person name="Xiong J."/>
            <person name="Zhou Z."/>
            <person name="Huo F."/>
            <person name="Miao W."/>
            <person name="Ran C."/>
            <person name="Liu Y."/>
            <person name="Zhang J."/>
            <person name="Feng J."/>
            <person name="Wang M."/>
            <person name="Wang M."/>
            <person name="Wang L."/>
            <person name="Yao B."/>
        </authorList>
    </citation>
    <scope>NUCLEOTIDE SEQUENCE [LARGE SCALE GENOMIC DNA]</scope>
    <source>
        <strain evidence="2">Wuqing</strain>
    </source>
</reference>
<evidence type="ECO:0000256" key="1">
    <source>
        <dbReference type="SAM" id="Coils"/>
    </source>
</evidence>
<dbReference type="EMBL" id="JWZT01005104">
    <property type="protein sequence ID" value="KII62129.1"/>
    <property type="molecule type" value="Genomic_DNA"/>
</dbReference>
<protein>
    <submittedName>
        <fullName evidence="2">Uncharacterized protein</fullName>
    </submittedName>
</protein>
<keyword evidence="1" id="KW-0175">Coiled coil</keyword>
<proteinExistence type="predicted"/>
<accession>A0A0C2MCW0</accession>